<protein>
    <submittedName>
        <fullName evidence="3">Uncharacterized protein</fullName>
    </submittedName>
</protein>
<keyword evidence="2" id="KW-1185">Reference proteome</keyword>
<reference evidence="3" key="1">
    <citation type="submission" date="2022-11" db="UniProtKB">
        <authorList>
            <consortium name="WormBaseParasite"/>
        </authorList>
    </citation>
    <scope>IDENTIFICATION</scope>
</reference>
<evidence type="ECO:0000256" key="1">
    <source>
        <dbReference type="SAM" id="MobiDB-lite"/>
    </source>
</evidence>
<feature type="compositionally biased region" description="Basic and acidic residues" evidence="1">
    <location>
        <begin position="33"/>
        <end position="52"/>
    </location>
</feature>
<organism evidence="2 3">
    <name type="scientific">Setaria digitata</name>
    <dbReference type="NCBI Taxonomy" id="48799"/>
    <lineage>
        <taxon>Eukaryota</taxon>
        <taxon>Metazoa</taxon>
        <taxon>Ecdysozoa</taxon>
        <taxon>Nematoda</taxon>
        <taxon>Chromadorea</taxon>
        <taxon>Rhabditida</taxon>
        <taxon>Spirurina</taxon>
        <taxon>Spiruromorpha</taxon>
        <taxon>Filarioidea</taxon>
        <taxon>Setariidae</taxon>
        <taxon>Setaria</taxon>
    </lineage>
</organism>
<dbReference type="AlphaFoldDB" id="A0A915Q6L9"/>
<evidence type="ECO:0000313" key="3">
    <source>
        <dbReference type="WBParaSite" id="sdigi.contig94.g4168.t1"/>
    </source>
</evidence>
<feature type="region of interest" description="Disordered" evidence="1">
    <location>
        <begin position="247"/>
        <end position="268"/>
    </location>
</feature>
<proteinExistence type="predicted"/>
<feature type="region of interest" description="Disordered" evidence="1">
    <location>
        <begin position="1"/>
        <end position="68"/>
    </location>
</feature>
<dbReference type="Proteomes" id="UP000887581">
    <property type="component" value="Unplaced"/>
</dbReference>
<dbReference type="WBParaSite" id="sdigi.contig94.g4168.t1">
    <property type="protein sequence ID" value="sdigi.contig94.g4168.t1"/>
    <property type="gene ID" value="sdigi.contig94.g4168"/>
</dbReference>
<evidence type="ECO:0000313" key="2">
    <source>
        <dbReference type="Proteomes" id="UP000887581"/>
    </source>
</evidence>
<sequence length="317" mass="35328">MPVKRKSGNNGISDEEDAGINVFDGAANGSTKAKHELHQTTKKNKVSERSIGMDDSNPCKIDDTPPDVVDQLNYPSTQQQPYPMMNRPDYTNIMQPVMVEQSNRPSNVTLYPTAQCWCSQLSEDMRGIRELISTVSNGVQCILQKIHIDQVHNAEMMAKILSNIEMITDTLTHLPVAQLQGVSSVHLILAAANLANFPLHELTEENLPSHVHQAISECDQFLLEEVPMGNGHANPNEADIQGQFYQSDEDQTESPNPPNHPPTSGNFQSYPIRINSSWIAQGLSEVIPPKSRYCNKKNCEKRRGIAIHNQMYDISDT</sequence>
<accession>A0A915Q6L9</accession>
<name>A0A915Q6L9_9BILA</name>